<evidence type="ECO:0000313" key="1">
    <source>
        <dbReference type="EMBL" id="KAK2548593.1"/>
    </source>
</evidence>
<dbReference type="AlphaFoldDB" id="A0AAD9PTH1"/>
<evidence type="ECO:0000313" key="2">
    <source>
        <dbReference type="Proteomes" id="UP001249851"/>
    </source>
</evidence>
<reference evidence="1" key="2">
    <citation type="journal article" date="2023" name="Science">
        <title>Genomic signatures of disease resistance in endangered staghorn corals.</title>
        <authorList>
            <person name="Vollmer S.V."/>
            <person name="Selwyn J.D."/>
            <person name="Despard B.A."/>
            <person name="Roesel C.L."/>
        </authorList>
    </citation>
    <scope>NUCLEOTIDE SEQUENCE</scope>
    <source>
        <strain evidence="1">K2</strain>
    </source>
</reference>
<dbReference type="EMBL" id="JARQWQ010000143">
    <property type="protein sequence ID" value="KAK2548593.1"/>
    <property type="molecule type" value="Genomic_DNA"/>
</dbReference>
<protein>
    <submittedName>
        <fullName evidence="1">Uncharacterized protein</fullName>
    </submittedName>
</protein>
<sequence>MQMLGKYGSSFSEDVGKSPSSLAWFVKSQRKCSLPPKIARLVWKFSSKPAILSLIPDHADCFVPNSLSPELPDVLSNLCDKSFPDADNLTLLKKTKEIVKELHVTKKQHALVVERTRDRANSKL</sequence>
<organism evidence="1 2">
    <name type="scientific">Acropora cervicornis</name>
    <name type="common">Staghorn coral</name>
    <dbReference type="NCBI Taxonomy" id="6130"/>
    <lineage>
        <taxon>Eukaryota</taxon>
        <taxon>Metazoa</taxon>
        <taxon>Cnidaria</taxon>
        <taxon>Anthozoa</taxon>
        <taxon>Hexacorallia</taxon>
        <taxon>Scleractinia</taxon>
        <taxon>Astrocoeniina</taxon>
        <taxon>Acroporidae</taxon>
        <taxon>Acropora</taxon>
    </lineage>
</organism>
<proteinExistence type="predicted"/>
<accession>A0AAD9PTH1</accession>
<name>A0AAD9PTH1_ACRCE</name>
<comment type="caution">
    <text evidence="1">The sequence shown here is derived from an EMBL/GenBank/DDBJ whole genome shotgun (WGS) entry which is preliminary data.</text>
</comment>
<reference evidence="1" key="1">
    <citation type="journal article" date="2023" name="G3 (Bethesda)">
        <title>Whole genome assembly and annotation of the endangered Caribbean coral Acropora cervicornis.</title>
        <authorList>
            <person name="Selwyn J.D."/>
            <person name="Vollmer S.V."/>
        </authorList>
    </citation>
    <scope>NUCLEOTIDE SEQUENCE</scope>
    <source>
        <strain evidence="1">K2</strain>
    </source>
</reference>
<dbReference type="Proteomes" id="UP001249851">
    <property type="component" value="Unassembled WGS sequence"/>
</dbReference>
<gene>
    <name evidence="1" type="ORF">P5673_031187</name>
</gene>
<keyword evidence="2" id="KW-1185">Reference proteome</keyword>